<keyword evidence="3" id="KW-1185">Reference proteome</keyword>
<feature type="compositionally biased region" description="Basic and acidic residues" evidence="1">
    <location>
        <begin position="700"/>
        <end position="726"/>
    </location>
</feature>
<feature type="region of interest" description="Disordered" evidence="1">
    <location>
        <begin position="700"/>
        <end position="735"/>
    </location>
</feature>
<gene>
    <name evidence="2" type="ORF">FJT64_007968</name>
</gene>
<accession>A0A6A4VY08</accession>
<organism evidence="2 3">
    <name type="scientific">Amphibalanus amphitrite</name>
    <name type="common">Striped barnacle</name>
    <name type="synonym">Balanus amphitrite</name>
    <dbReference type="NCBI Taxonomy" id="1232801"/>
    <lineage>
        <taxon>Eukaryota</taxon>
        <taxon>Metazoa</taxon>
        <taxon>Ecdysozoa</taxon>
        <taxon>Arthropoda</taxon>
        <taxon>Crustacea</taxon>
        <taxon>Multicrustacea</taxon>
        <taxon>Cirripedia</taxon>
        <taxon>Thoracica</taxon>
        <taxon>Thoracicalcarea</taxon>
        <taxon>Balanomorpha</taxon>
        <taxon>Balanoidea</taxon>
        <taxon>Balanidae</taxon>
        <taxon>Amphibalaninae</taxon>
        <taxon>Amphibalanus</taxon>
    </lineage>
</organism>
<evidence type="ECO:0000313" key="2">
    <source>
        <dbReference type="EMBL" id="KAF0294331.1"/>
    </source>
</evidence>
<sequence length="938" mass="108880">MQQNWRRVHKKLNRDAGRLVARCGSAAHLVADTMLEAHDMKGNPGLMRQAYNTALEVESAVRSLVKRPLLSALTETRAAAATVRCRHCQPRQPLQLVSWNASGSNAEGLEDFIIGDGGTSDFDMMLEFDGPFRWTTPRVEPADIDPQSAPQLWARPTSNAGFVTLHWVRTDRCGHEEPLEALPGDFVRRLMEDYCRAGYPDEAHLHRPGKSTSKDQARKDGGVDLVFCLLVRGWWPEPNWPAGAPRGTNFPSAAARDEIPRFGVHLVPTGRWDSETKNIEYRISLSRAELLAVRQLPHVLRAAVKTLKDREKRAEGERVSHRRVEVVLHQDGGALAGPGAARWTVDLTGVTDGVHRLLDWLERRLAEGWLPCFFYPDIDVAAELTAEQRQAIIGSLRLVREHSTLLMMACCEKLFNLSALLEDGTEPLSERQLRLHLARMLIRLAVSFGIRYRPKAPCWQFWWSWSIPRLARAAPYLLQWLHHNMSAPHQQQCYLLMAWSVVDPADLADSEPMTPQVGNTITVDVTPLTRLLTESDLELLLGDPRGMTTWWGRQLHRPLAERPAGLTAELDTPRGRAELLLRPGLLARAISEGAPSEISWQRELDWRVCKRWAVNFRPLNTYQWCREELECDLSRDLQHSIRVNLPEMDGPTVVATAGLWRRRTQQLLSGDRLRAAYDAAVSRWPDRWQLLQYYLAEDKTDSQDSTRGDRDGEVEDVKQHRDKEEQTSAGLPHPHRQKWQLIEEQHQQRWKELELQHQQLWQELEYPGHEERMRMDKQHEEERRDLDRKHGEKWQDLGKRHYEERIELHQQHEEDTECLHVPTRGQPQPQRSVTKGQRKQQARRQRKQRRQWETMEQQHAAQWTDLGKKLRKQWNKMERRHQQESQELEKRLPSVRLEEELERMLEECSSRRQKLQVELQKELDGQLEERLEGQQEDA</sequence>
<dbReference type="EMBL" id="VIIS01001693">
    <property type="protein sequence ID" value="KAF0294331.1"/>
    <property type="molecule type" value="Genomic_DNA"/>
</dbReference>
<comment type="caution">
    <text evidence="2">The sequence shown here is derived from an EMBL/GenBank/DDBJ whole genome shotgun (WGS) entry which is preliminary data.</text>
</comment>
<feature type="compositionally biased region" description="Basic residues" evidence="1">
    <location>
        <begin position="836"/>
        <end position="849"/>
    </location>
</feature>
<reference evidence="2 3" key="1">
    <citation type="submission" date="2019-07" db="EMBL/GenBank/DDBJ databases">
        <title>Draft genome assembly of a fouling barnacle, Amphibalanus amphitrite (Darwin, 1854): The first reference genome for Thecostraca.</title>
        <authorList>
            <person name="Kim W."/>
        </authorList>
    </citation>
    <scope>NUCLEOTIDE SEQUENCE [LARGE SCALE GENOMIC DNA]</scope>
    <source>
        <strain evidence="2">SNU_AA5</strain>
        <tissue evidence="2">Soma without cirri and trophi</tissue>
    </source>
</reference>
<evidence type="ECO:0008006" key="4">
    <source>
        <dbReference type="Google" id="ProtNLM"/>
    </source>
</evidence>
<dbReference type="AlphaFoldDB" id="A0A6A4VY08"/>
<dbReference type="Proteomes" id="UP000440578">
    <property type="component" value="Unassembled WGS sequence"/>
</dbReference>
<name>A0A6A4VY08_AMPAM</name>
<dbReference type="OrthoDB" id="7249367at2759"/>
<evidence type="ECO:0000313" key="3">
    <source>
        <dbReference type="Proteomes" id="UP000440578"/>
    </source>
</evidence>
<feature type="compositionally biased region" description="Basic and acidic residues" evidence="1">
    <location>
        <begin position="875"/>
        <end position="894"/>
    </location>
</feature>
<evidence type="ECO:0000256" key="1">
    <source>
        <dbReference type="SAM" id="MobiDB-lite"/>
    </source>
</evidence>
<feature type="compositionally biased region" description="Polar residues" evidence="1">
    <location>
        <begin position="825"/>
        <end position="835"/>
    </location>
</feature>
<protein>
    <recommendedName>
        <fullName evidence="4">Mab-21-like HhH/H2TH-like domain-containing protein</fullName>
    </recommendedName>
</protein>
<proteinExistence type="predicted"/>
<feature type="region of interest" description="Disordered" evidence="1">
    <location>
        <begin position="809"/>
        <end position="894"/>
    </location>
</feature>
<feature type="region of interest" description="Disordered" evidence="1">
    <location>
        <begin position="771"/>
        <end position="790"/>
    </location>
</feature>